<dbReference type="Proteomes" id="UP000615796">
    <property type="component" value="Unassembled WGS sequence"/>
</dbReference>
<sequence>MKKSLFVVSALTLVLAGCDNQQQASAPVESQTAPVTIDVNDDESVMDEAFKSEHTAYNSLDWQGTYQGVLPCADCAGIEYTLVLNDDLTYQLTQVYQGKEQAAPFVSQGKFHWENNGSVITLDGESDSPNQYFVGENMLMKLDTNGERITGDLASLYNLKKQ</sequence>
<dbReference type="AlphaFoldDB" id="A0A9X0R5D4"/>
<dbReference type="InterPro" id="IPR007298">
    <property type="entry name" value="Cu-R_lipoprotein_NlpE"/>
</dbReference>
<gene>
    <name evidence="1" type="ORF">H8Q88_03080</name>
</gene>
<evidence type="ECO:0000313" key="2">
    <source>
        <dbReference type="Proteomes" id="UP000615796"/>
    </source>
</evidence>
<keyword evidence="2" id="KW-1185">Reference proteome</keyword>
<dbReference type="Pfam" id="PF04170">
    <property type="entry name" value="NlpE"/>
    <property type="match status" value="1"/>
</dbReference>
<accession>A0A9X0R5D4</accession>
<name>A0A9X0R5D4_VIBME</name>
<proteinExistence type="predicted"/>
<dbReference type="RefSeq" id="WP_187025413.1">
    <property type="nucleotide sequence ID" value="NZ_CAWQLT010000034.1"/>
</dbReference>
<organism evidence="1 2">
    <name type="scientific">Vibrio metschnikovii</name>
    <dbReference type="NCBI Taxonomy" id="28172"/>
    <lineage>
        <taxon>Bacteria</taxon>
        <taxon>Pseudomonadati</taxon>
        <taxon>Pseudomonadota</taxon>
        <taxon>Gammaproteobacteria</taxon>
        <taxon>Vibrionales</taxon>
        <taxon>Vibrionaceae</taxon>
        <taxon>Vibrio</taxon>
    </lineage>
</organism>
<reference evidence="1" key="1">
    <citation type="submission" date="2020-08" db="EMBL/GenBank/DDBJ databases">
        <title>Genome Sequencing and Pan-Genome Analysis of Migratory bird Vibrio Strains, Inner Mongolia.</title>
        <authorList>
            <person name="Zheng L."/>
        </authorList>
    </citation>
    <scope>NUCLEOTIDE SEQUENCE</scope>
    <source>
        <strain evidence="1">M13F</strain>
    </source>
</reference>
<comment type="caution">
    <text evidence="1">The sequence shown here is derived from an EMBL/GenBank/DDBJ whole genome shotgun (WGS) entry which is preliminary data.</text>
</comment>
<dbReference type="Gene3D" id="2.40.128.640">
    <property type="match status" value="1"/>
</dbReference>
<protein>
    <submittedName>
        <fullName evidence="1">Copper resistance protein NlpE N-terminal domain-containing protein</fullName>
    </submittedName>
</protein>
<evidence type="ECO:0000313" key="1">
    <source>
        <dbReference type="EMBL" id="MBC5849943.1"/>
    </source>
</evidence>
<dbReference type="PROSITE" id="PS51257">
    <property type="entry name" value="PROKAR_LIPOPROTEIN"/>
    <property type="match status" value="1"/>
</dbReference>
<dbReference type="EMBL" id="JACRUP010000001">
    <property type="protein sequence ID" value="MBC5849943.1"/>
    <property type="molecule type" value="Genomic_DNA"/>
</dbReference>